<name>A0A2A9E8B6_9MICO</name>
<evidence type="ECO:0000313" key="2">
    <source>
        <dbReference type="Proteomes" id="UP000225548"/>
    </source>
</evidence>
<gene>
    <name evidence="1" type="ORF">ATL42_2389</name>
</gene>
<dbReference type="EMBL" id="PDJG01000001">
    <property type="protein sequence ID" value="PFG34479.1"/>
    <property type="molecule type" value="Genomic_DNA"/>
</dbReference>
<organism evidence="1 2">
    <name type="scientific">Sanguibacter antarcticus</name>
    <dbReference type="NCBI Taxonomy" id="372484"/>
    <lineage>
        <taxon>Bacteria</taxon>
        <taxon>Bacillati</taxon>
        <taxon>Actinomycetota</taxon>
        <taxon>Actinomycetes</taxon>
        <taxon>Micrococcales</taxon>
        <taxon>Sanguibacteraceae</taxon>
        <taxon>Sanguibacter</taxon>
    </lineage>
</organism>
<protein>
    <submittedName>
        <fullName evidence="1">Uncharacterized protein DUF4194</fullName>
    </submittedName>
</protein>
<evidence type="ECO:0000313" key="1">
    <source>
        <dbReference type="EMBL" id="PFG34479.1"/>
    </source>
</evidence>
<accession>A0A2A9E8B6</accession>
<dbReference type="Pfam" id="PF13835">
    <property type="entry name" value="DUF4194"/>
    <property type="match status" value="1"/>
</dbReference>
<dbReference type="RefSeq" id="WP_098455506.1">
    <property type="nucleotide sequence ID" value="NZ_PDJG01000001.1"/>
</dbReference>
<sequence length="214" mass="24031">MSEQSVRSEPELSYVVTALMKGVVYRDTHERQWRDLLQLQSQARDYVATIGLTVVIDETEGYGYLQALPDDDEDREGTLRLVARRSLPFEVSLLLALLRKRLAQFDSEGGDTRLVLERDEIVEMLRVFLPSTSNEARLVDKVDVHVRRATQLGFLREVEGGAFEVRRILKAFVDAQWLSELDARLGEYLEHATGAAPAGSAAHTRSTPDAGTDD</sequence>
<dbReference type="AlphaFoldDB" id="A0A2A9E8B6"/>
<proteinExistence type="predicted"/>
<dbReference type="Proteomes" id="UP000225548">
    <property type="component" value="Unassembled WGS sequence"/>
</dbReference>
<dbReference type="InterPro" id="IPR025449">
    <property type="entry name" value="JetB"/>
</dbReference>
<reference evidence="1 2" key="1">
    <citation type="submission" date="2017-10" db="EMBL/GenBank/DDBJ databases">
        <title>Sequencing the genomes of 1000 actinobacteria strains.</title>
        <authorList>
            <person name="Klenk H.-P."/>
        </authorList>
    </citation>
    <scope>NUCLEOTIDE SEQUENCE [LARGE SCALE GENOMIC DNA]</scope>
    <source>
        <strain evidence="1 2">DSM 18966</strain>
    </source>
</reference>
<comment type="caution">
    <text evidence="1">The sequence shown here is derived from an EMBL/GenBank/DDBJ whole genome shotgun (WGS) entry which is preliminary data.</text>
</comment>
<dbReference type="OrthoDB" id="5295172at2"/>
<keyword evidence="2" id="KW-1185">Reference proteome</keyword>